<dbReference type="PANTHER" id="PTHR33360:SF2">
    <property type="entry name" value="TRANSPOSASE FOR INSERTION SEQUENCE ELEMENT IS200"/>
    <property type="match status" value="1"/>
</dbReference>
<dbReference type="Proteomes" id="UP000194761">
    <property type="component" value="Unassembled WGS sequence"/>
</dbReference>
<proteinExistence type="predicted"/>
<gene>
    <name evidence="2" type="ORF">CA984_40185</name>
</gene>
<dbReference type="InterPro" id="IPR002686">
    <property type="entry name" value="Transposase_17"/>
</dbReference>
<accession>A0A243QQD2</accession>
<dbReference type="EMBL" id="NGFP01000333">
    <property type="protein sequence ID" value="OUC84323.1"/>
    <property type="molecule type" value="Genomic_DNA"/>
</dbReference>
<sequence>MTRQVRTSTGAAYDLGYHVVWCPKYRRPVLGGRVKDRLEELIRAKADEHGWEIVALEVMPDHVHLFVKPHPKNSPSYVANQFKGFTSHHLRAEFPHLRSQLPTLWSRSYFVATTGAVSADTVQRYIETQYERVPKGGGARAQVV</sequence>
<evidence type="ECO:0000259" key="1">
    <source>
        <dbReference type="SMART" id="SM01321"/>
    </source>
</evidence>
<name>A0A243QQD2_9ACTN</name>
<organism evidence="2 3">
    <name type="scientific">Streptosporangium minutum</name>
    <dbReference type="NCBI Taxonomy" id="569862"/>
    <lineage>
        <taxon>Bacteria</taxon>
        <taxon>Bacillati</taxon>
        <taxon>Actinomycetota</taxon>
        <taxon>Actinomycetes</taxon>
        <taxon>Streptosporangiales</taxon>
        <taxon>Streptosporangiaceae</taxon>
        <taxon>Streptosporangium</taxon>
    </lineage>
</organism>
<dbReference type="AlphaFoldDB" id="A0A243QQD2"/>
<dbReference type="Gene3D" id="3.30.70.1290">
    <property type="entry name" value="Transposase IS200-like"/>
    <property type="match status" value="1"/>
</dbReference>
<dbReference type="PANTHER" id="PTHR33360">
    <property type="entry name" value="TRANSPOSASE FOR INSERTION SEQUENCE ELEMENT IS200"/>
    <property type="match status" value="1"/>
</dbReference>
<dbReference type="GO" id="GO:0006313">
    <property type="term" value="P:DNA transposition"/>
    <property type="evidence" value="ECO:0007669"/>
    <property type="project" value="InterPro"/>
</dbReference>
<dbReference type="GO" id="GO:0004803">
    <property type="term" value="F:transposase activity"/>
    <property type="evidence" value="ECO:0007669"/>
    <property type="project" value="InterPro"/>
</dbReference>
<comment type="caution">
    <text evidence="2">The sequence shown here is derived from an EMBL/GenBank/DDBJ whole genome shotgun (WGS) entry which is preliminary data.</text>
</comment>
<dbReference type="SMART" id="SM01321">
    <property type="entry name" value="Y1_Tnp"/>
    <property type="match status" value="1"/>
</dbReference>
<keyword evidence="3" id="KW-1185">Reference proteome</keyword>
<evidence type="ECO:0000313" key="3">
    <source>
        <dbReference type="Proteomes" id="UP000194761"/>
    </source>
</evidence>
<feature type="domain" description="Transposase IS200-like" evidence="1">
    <location>
        <begin position="12"/>
        <end position="129"/>
    </location>
</feature>
<dbReference type="RefSeq" id="WP_086578605.1">
    <property type="nucleotide sequence ID" value="NZ_NGFP01000333.1"/>
</dbReference>
<dbReference type="SUPFAM" id="SSF143422">
    <property type="entry name" value="Transposase IS200-like"/>
    <property type="match status" value="1"/>
</dbReference>
<evidence type="ECO:0000313" key="2">
    <source>
        <dbReference type="EMBL" id="OUC84323.1"/>
    </source>
</evidence>
<dbReference type="InterPro" id="IPR036515">
    <property type="entry name" value="Transposase_17_sf"/>
</dbReference>
<dbReference type="NCBIfam" id="NF033573">
    <property type="entry name" value="transpos_IS200"/>
    <property type="match status" value="1"/>
</dbReference>
<protein>
    <submittedName>
        <fullName evidence="2">IS200/IS605 family transposase</fullName>
    </submittedName>
</protein>
<dbReference type="Pfam" id="PF01797">
    <property type="entry name" value="Y1_Tnp"/>
    <property type="match status" value="1"/>
</dbReference>
<reference evidence="2 3" key="1">
    <citation type="submission" date="2017-05" db="EMBL/GenBank/DDBJ databases">
        <title>Biotechnological potential of actinobacteria isolated from South African environments.</title>
        <authorList>
            <person name="Le Roes-Hill M."/>
            <person name="Prins A."/>
            <person name="Durrell K.A."/>
        </authorList>
    </citation>
    <scope>NUCLEOTIDE SEQUENCE [LARGE SCALE GENOMIC DNA]</scope>
    <source>
        <strain evidence="2">M26</strain>
    </source>
</reference>
<dbReference type="GO" id="GO:0003677">
    <property type="term" value="F:DNA binding"/>
    <property type="evidence" value="ECO:0007669"/>
    <property type="project" value="InterPro"/>
</dbReference>